<reference evidence="14" key="2">
    <citation type="submission" date="2014-03" db="EMBL/GenBank/DDBJ databases">
        <title>The whipworm genome and dual-species transcriptomics of an intimate host-pathogen interaction.</title>
        <authorList>
            <person name="Foth B.J."/>
            <person name="Tsai I.J."/>
            <person name="Reid A.J."/>
            <person name="Bancroft A.J."/>
            <person name="Nichol S."/>
            <person name="Tracey A."/>
            <person name="Holroyd N."/>
            <person name="Cotton J.A."/>
            <person name="Stanley E.J."/>
            <person name="Zarowiecki M."/>
            <person name="Liu J.Z."/>
            <person name="Huckvale T."/>
            <person name="Cooper P.J."/>
            <person name="Grencis R.K."/>
            <person name="Berriman M."/>
        </authorList>
    </citation>
    <scope>NUCLEOTIDE SEQUENCE [LARGE SCALE GENOMIC DNA]</scope>
</reference>
<comment type="similarity">
    <text evidence="12">Belongs to the pannexin family.</text>
</comment>
<feature type="transmembrane region" description="Helical" evidence="12">
    <location>
        <begin position="26"/>
        <end position="42"/>
    </location>
</feature>
<keyword evidence="7" id="KW-0965">Cell junction</keyword>
<comment type="caution">
    <text evidence="12">Lacks conserved residue(s) required for the propagation of feature annotation.</text>
</comment>
<keyword evidence="3 12" id="KW-0813">Transport</keyword>
<comment type="function">
    <text evidence="12">Structural component of the gap junctions.</text>
</comment>
<dbReference type="Proteomes" id="UP000030665">
    <property type="component" value="Unassembled WGS sequence"/>
</dbReference>
<evidence type="ECO:0000313" key="14">
    <source>
        <dbReference type="EMBL" id="CDW53250.1"/>
    </source>
</evidence>
<keyword evidence="9 12" id="KW-0406">Ion transport</keyword>
<evidence type="ECO:0000256" key="7">
    <source>
        <dbReference type="ARBA" id="ARBA00022949"/>
    </source>
</evidence>
<dbReference type="GO" id="GO:0005243">
    <property type="term" value="F:gap junction channel activity"/>
    <property type="evidence" value="ECO:0007669"/>
    <property type="project" value="TreeGrafter"/>
</dbReference>
<keyword evidence="10 12" id="KW-0472">Membrane</keyword>
<feature type="transmembrane region" description="Helical" evidence="12">
    <location>
        <begin position="96"/>
        <end position="115"/>
    </location>
</feature>
<dbReference type="Pfam" id="PF00876">
    <property type="entry name" value="Innexin"/>
    <property type="match status" value="2"/>
</dbReference>
<gene>
    <name evidence="12" type="primary">inx</name>
    <name evidence="14" type="ORF">TTRE_0000151401</name>
</gene>
<feature type="region of interest" description="Disordered" evidence="13">
    <location>
        <begin position="439"/>
        <end position="461"/>
    </location>
</feature>
<evidence type="ECO:0000256" key="3">
    <source>
        <dbReference type="ARBA" id="ARBA00022448"/>
    </source>
</evidence>
<accession>A0A077Z3F7</accession>
<dbReference type="PANTHER" id="PTHR11893:SF36">
    <property type="entry name" value="INNEXIN-5"/>
    <property type="match status" value="1"/>
</dbReference>
<evidence type="ECO:0000256" key="4">
    <source>
        <dbReference type="ARBA" id="ARBA00022475"/>
    </source>
</evidence>
<name>A0A077Z3F7_TRITR</name>
<sequence>MLPFLDAALRNIHKQYYDDFVDRLNYYYTTLILLFLAILVSAKQYVGQPIQCWVPAQFRGGWEQYAENYCFVQNTYFLPFDKDVPREIVERDYRKIGYYQWVPIVLAIQALLFYMPNMLWKLLNWQSGINVKAVLEMATTAHLFETNKRQNTIKNLCRYLEDTLALQADKKGRSIRVLCLRLSRSSGNYLTCLYNFIKFLYLINVCGQFFLMNGFLSTSYSFWGLQILTDLANGREWPDSGHFPRVTLCDFDIRDLGNVHRHTVQCVLMINMFNEKIYLFLWFWMFLVGSATAGNLLYWICSSMSSNFREEMIQSHLRITTDFGDTLSEKRLTQRFVRHALLPDGVLLLRFIKNHSGDMLTTELIASLFKDYVERNHLADTADPKKDLSRQSPSDNGRDADHGFFDAEKYPSDGTNGSMNAPLLPSAPVISDKNNTLKAGEKRGFASPPPAVPPKPKEHPQDDFTDRLNYYYSTLILLILAIMVSAKQYVGQPIQCWVPAQFRGGWEEYAENYCFIQNTYFVPFDTSIPSDPMKRKIQKIGYYQWVPIMLAMQALMFYLPNTFWNYMSWYSGFRLKSILQMAQEASGIDAQKKEHTINVISHYIKHSIASRTSGHNMYFPYLGAKAGRQLNNIYVTAKLLFMLNVLIQFVIMNGFLGTNYTFWGIQIMIDLVQGKEWSDSGHFPRVTLCDFEVRTMASVHKHTVQCVLMINMFNEKIYLFLWYWMFLVAICTTLNFAYWCCISFADTFDEKFIEYHLKLARKESGDVLTKVQIKEFIRQCLKPDGVLLIRFIENCASDVLATDLIDHMYR</sequence>
<keyword evidence="5 12" id="KW-0812">Transmembrane</keyword>
<evidence type="ECO:0000313" key="15">
    <source>
        <dbReference type="Proteomes" id="UP000030665"/>
    </source>
</evidence>
<evidence type="ECO:0000256" key="9">
    <source>
        <dbReference type="ARBA" id="ARBA00023065"/>
    </source>
</evidence>
<dbReference type="PROSITE" id="PS51013">
    <property type="entry name" value="PANNEXIN"/>
    <property type="match status" value="2"/>
</dbReference>
<evidence type="ECO:0000256" key="13">
    <source>
        <dbReference type="SAM" id="MobiDB-lite"/>
    </source>
</evidence>
<feature type="transmembrane region" description="Helical" evidence="12">
    <location>
        <begin position="277"/>
        <end position="300"/>
    </location>
</feature>
<comment type="subcellular location">
    <subcellularLocation>
        <location evidence="1">Cell junction</location>
        <location evidence="1">Gap junction</location>
    </subcellularLocation>
    <subcellularLocation>
        <location evidence="2 12">Cell membrane</location>
        <topology evidence="2 12">Multi-pass membrane protein</topology>
    </subcellularLocation>
</comment>
<evidence type="ECO:0000256" key="11">
    <source>
        <dbReference type="ARBA" id="ARBA00023303"/>
    </source>
</evidence>
<protein>
    <recommendedName>
        <fullName evidence="12">Innexin</fullName>
    </recommendedName>
</protein>
<feature type="transmembrane region" description="Helical" evidence="12">
    <location>
        <begin position="639"/>
        <end position="663"/>
    </location>
</feature>
<organism evidence="14 15">
    <name type="scientific">Trichuris trichiura</name>
    <name type="common">Whipworm</name>
    <name type="synonym">Trichocephalus trichiurus</name>
    <dbReference type="NCBI Taxonomy" id="36087"/>
    <lineage>
        <taxon>Eukaryota</taxon>
        <taxon>Metazoa</taxon>
        <taxon>Ecdysozoa</taxon>
        <taxon>Nematoda</taxon>
        <taxon>Enoplea</taxon>
        <taxon>Dorylaimia</taxon>
        <taxon>Trichinellida</taxon>
        <taxon>Trichuridae</taxon>
        <taxon>Trichuris</taxon>
    </lineage>
</organism>
<dbReference type="InterPro" id="IPR000990">
    <property type="entry name" value="Innexin"/>
</dbReference>
<evidence type="ECO:0000256" key="10">
    <source>
        <dbReference type="ARBA" id="ARBA00023136"/>
    </source>
</evidence>
<dbReference type="EMBL" id="HG805845">
    <property type="protein sequence ID" value="CDW53250.1"/>
    <property type="molecule type" value="Genomic_DNA"/>
</dbReference>
<evidence type="ECO:0000256" key="1">
    <source>
        <dbReference type="ARBA" id="ARBA00004610"/>
    </source>
</evidence>
<dbReference type="AlphaFoldDB" id="A0A077Z3F7"/>
<keyword evidence="15" id="KW-1185">Reference proteome</keyword>
<evidence type="ECO:0000256" key="8">
    <source>
        <dbReference type="ARBA" id="ARBA00022989"/>
    </source>
</evidence>
<feature type="region of interest" description="Disordered" evidence="13">
    <location>
        <begin position="382"/>
        <end position="427"/>
    </location>
</feature>
<feature type="transmembrane region" description="Helical" evidence="12">
    <location>
        <begin position="470"/>
        <end position="486"/>
    </location>
</feature>
<dbReference type="STRING" id="36087.A0A077Z3F7"/>
<keyword evidence="11 12" id="KW-0407">Ion channel</keyword>
<proteinExistence type="inferred from homology"/>
<feature type="compositionally biased region" description="Basic and acidic residues" evidence="13">
    <location>
        <begin position="396"/>
        <end position="411"/>
    </location>
</feature>
<keyword evidence="8 12" id="KW-1133">Transmembrane helix</keyword>
<dbReference type="GO" id="GO:0005886">
    <property type="term" value="C:plasma membrane"/>
    <property type="evidence" value="ECO:0007669"/>
    <property type="project" value="UniProtKB-SubCell"/>
</dbReference>
<reference evidence="14" key="1">
    <citation type="submission" date="2014-01" db="EMBL/GenBank/DDBJ databases">
        <authorList>
            <person name="Aslett M."/>
        </authorList>
    </citation>
    <scope>NUCLEOTIDE SEQUENCE</scope>
</reference>
<dbReference type="PRINTS" id="PR01262">
    <property type="entry name" value="INNEXIN"/>
</dbReference>
<feature type="transmembrane region" description="Helical" evidence="12">
    <location>
        <begin position="540"/>
        <end position="559"/>
    </location>
</feature>
<keyword evidence="4" id="KW-1003">Cell membrane</keyword>
<keyword evidence="6" id="KW-0303">Gap junction</keyword>
<dbReference type="GO" id="GO:0034220">
    <property type="term" value="P:monoatomic ion transmembrane transport"/>
    <property type="evidence" value="ECO:0007669"/>
    <property type="project" value="UniProtKB-KW"/>
</dbReference>
<feature type="transmembrane region" description="Helical" evidence="12">
    <location>
        <begin position="196"/>
        <end position="216"/>
    </location>
</feature>
<evidence type="ECO:0000256" key="12">
    <source>
        <dbReference type="RuleBase" id="RU010713"/>
    </source>
</evidence>
<dbReference type="PANTHER" id="PTHR11893">
    <property type="entry name" value="INNEXIN"/>
    <property type="match status" value="1"/>
</dbReference>
<evidence type="ECO:0000256" key="6">
    <source>
        <dbReference type="ARBA" id="ARBA00022868"/>
    </source>
</evidence>
<dbReference type="GO" id="GO:0005921">
    <property type="term" value="C:gap junction"/>
    <property type="evidence" value="ECO:0007669"/>
    <property type="project" value="UniProtKB-SubCell"/>
</dbReference>
<feature type="transmembrane region" description="Helical" evidence="12">
    <location>
        <begin position="717"/>
        <end position="739"/>
    </location>
</feature>
<evidence type="ECO:0000256" key="5">
    <source>
        <dbReference type="ARBA" id="ARBA00022692"/>
    </source>
</evidence>
<evidence type="ECO:0000256" key="2">
    <source>
        <dbReference type="ARBA" id="ARBA00004651"/>
    </source>
</evidence>
<dbReference type="OrthoDB" id="5867527at2759"/>